<evidence type="ECO:0000313" key="1">
    <source>
        <dbReference type="EMBL" id="MCP3054945.1"/>
    </source>
</evidence>
<proteinExistence type="predicted"/>
<gene>
    <name evidence="1" type="ORF">MJ956_07235</name>
</gene>
<protein>
    <submittedName>
        <fullName evidence="1">DUF2958 domain-containing protein</fullName>
    </submittedName>
</protein>
<comment type="caution">
    <text evidence="1">The sequence shown here is derived from an EMBL/GenBank/DDBJ whole genome shotgun (WGS) entry which is preliminary data.</text>
</comment>
<reference evidence="1" key="1">
    <citation type="submission" date="2022-03" db="EMBL/GenBank/DDBJ databases">
        <title>Aurantimonas Liuensis sp. Nov., isolated from the hadal seawater of the Mariana Trench.</title>
        <authorList>
            <person name="Liu R."/>
        </authorList>
    </citation>
    <scope>NUCLEOTIDE SEQUENCE</scope>
    <source>
        <strain evidence="1">LRZ36</strain>
    </source>
</reference>
<accession>A0A9X2H3H1</accession>
<dbReference type="Pfam" id="PF11171">
    <property type="entry name" value="DUF2958"/>
    <property type="match status" value="1"/>
</dbReference>
<evidence type="ECO:0000313" key="2">
    <source>
        <dbReference type="Proteomes" id="UP001155220"/>
    </source>
</evidence>
<dbReference type="AlphaFoldDB" id="A0A9X2H3H1"/>
<dbReference type="InterPro" id="IPR021341">
    <property type="entry name" value="DUF2958"/>
</dbReference>
<dbReference type="EMBL" id="JALHBS010000038">
    <property type="protein sequence ID" value="MCP3054945.1"/>
    <property type="molecule type" value="Genomic_DNA"/>
</dbReference>
<organism evidence="1 2">
    <name type="scientific">Aurantimonas marianensis</name>
    <dbReference type="NCBI Taxonomy" id="2920428"/>
    <lineage>
        <taxon>Bacteria</taxon>
        <taxon>Pseudomonadati</taxon>
        <taxon>Pseudomonadota</taxon>
        <taxon>Alphaproteobacteria</taxon>
        <taxon>Hyphomicrobiales</taxon>
        <taxon>Aurantimonadaceae</taxon>
        <taxon>Aurantimonas</taxon>
    </lineage>
</organism>
<keyword evidence="2" id="KW-1185">Reference proteome</keyword>
<dbReference type="Proteomes" id="UP001155220">
    <property type="component" value="Unassembled WGS sequence"/>
</dbReference>
<name>A0A9X2H3H1_9HYPH</name>
<sequence>MTLISADEHERLLANGRKVQSDPDCTLSLYPVVKLNNPQGLGTWLLTHLDPANSDIAHGIVDLGYPDFGNVSLSELEAVIWPFDGRVERDPYWVSAKPIFAYMADAQAFRDDNMRRAFQKAKESPPA</sequence>
<dbReference type="RefSeq" id="WP_253963812.1">
    <property type="nucleotide sequence ID" value="NZ_JALHBS010000038.1"/>
</dbReference>